<proteinExistence type="predicted"/>
<protein>
    <submittedName>
        <fullName evidence="1">Uncharacterized protein</fullName>
    </submittedName>
</protein>
<name>A0AA37SMY1_9BACT</name>
<evidence type="ECO:0000313" key="2">
    <source>
        <dbReference type="Proteomes" id="UP001156666"/>
    </source>
</evidence>
<sequence length="468" mass="51092">MASQLCSQVYINRNSPVTSSEVFGMSRTISGGILANKFGGMYIETNGASNGKPFYGYAINNTVKAYNYFDGGDNGVHLYNGKLLLSMWPDSLQYDLGDDVRLFYDGAKLEFGKNGNTFLGKGVTPQDVSTNIANSVFGWLAGAQLESGVNNTLIGFRSGEKISGGDWNTIIGSESANLLTSGFRNTMIGYRAGWNASGTGSGNVFIGNRAGEGSRSSNRLIISNSETTTPLIDGDFDDPELKINGDARVEGETVLNGETTVNGNIGVIGQSFQQSSILNGTSPFIDFKPGGNSKFYIQYKPSGDEFIIHRTGHGDVMRIKNDGSIYIPDLAGSSAGEVGVNASGKLYKNDYPTEYEYYFLEELNTPFASDANMIVAKDLREGDLLTQMVIRSQWSYVPISENPTAVAFYKMNKVTRVAEQIGVIDDLPNTTHNQEFSTSINHIVDTDSNMYYFLVHEDSRYTYLKLIK</sequence>
<evidence type="ECO:0000313" key="1">
    <source>
        <dbReference type="EMBL" id="GLR15936.1"/>
    </source>
</evidence>
<reference evidence="1" key="2">
    <citation type="submission" date="2023-01" db="EMBL/GenBank/DDBJ databases">
        <title>Draft genome sequence of Portibacter lacus strain NBRC 108769.</title>
        <authorList>
            <person name="Sun Q."/>
            <person name="Mori K."/>
        </authorList>
    </citation>
    <scope>NUCLEOTIDE SEQUENCE</scope>
    <source>
        <strain evidence="1">NBRC 108769</strain>
    </source>
</reference>
<comment type="caution">
    <text evidence="1">The sequence shown here is derived from an EMBL/GenBank/DDBJ whole genome shotgun (WGS) entry which is preliminary data.</text>
</comment>
<organism evidence="1 2">
    <name type="scientific">Portibacter lacus</name>
    <dbReference type="NCBI Taxonomy" id="1099794"/>
    <lineage>
        <taxon>Bacteria</taxon>
        <taxon>Pseudomonadati</taxon>
        <taxon>Bacteroidota</taxon>
        <taxon>Saprospiria</taxon>
        <taxon>Saprospirales</taxon>
        <taxon>Haliscomenobacteraceae</taxon>
        <taxon>Portibacter</taxon>
    </lineage>
</organism>
<gene>
    <name evidence="1" type="ORF">GCM10007940_05510</name>
</gene>
<dbReference type="Proteomes" id="UP001156666">
    <property type="component" value="Unassembled WGS sequence"/>
</dbReference>
<reference evidence="1" key="1">
    <citation type="journal article" date="2014" name="Int. J. Syst. Evol. Microbiol.">
        <title>Complete genome sequence of Corynebacterium casei LMG S-19264T (=DSM 44701T), isolated from a smear-ripened cheese.</title>
        <authorList>
            <consortium name="US DOE Joint Genome Institute (JGI-PGF)"/>
            <person name="Walter F."/>
            <person name="Albersmeier A."/>
            <person name="Kalinowski J."/>
            <person name="Ruckert C."/>
        </authorList>
    </citation>
    <scope>NUCLEOTIDE SEQUENCE</scope>
    <source>
        <strain evidence="1">NBRC 108769</strain>
    </source>
</reference>
<accession>A0AA37SMY1</accession>
<keyword evidence="2" id="KW-1185">Reference proteome</keyword>
<dbReference type="EMBL" id="BSOH01000002">
    <property type="protein sequence ID" value="GLR15936.1"/>
    <property type="molecule type" value="Genomic_DNA"/>
</dbReference>
<dbReference type="AlphaFoldDB" id="A0AA37SMY1"/>